<sequence>MRPYPLPSSISRTQNHEAMQANNVTLSLRPHSKIISIPLIKEGIDGTMSTSWCDNVDVPMTTRWREGLVYIFLFTNPSTCLLNTCIVIATVEKGSRNRKP</sequence>
<keyword evidence="3" id="KW-1185">Reference proteome</keyword>
<protein>
    <submittedName>
        <fullName evidence="2">Uncharacterized protein</fullName>
    </submittedName>
</protein>
<evidence type="ECO:0000256" key="1">
    <source>
        <dbReference type="SAM" id="Phobius"/>
    </source>
</evidence>
<evidence type="ECO:0000313" key="2">
    <source>
        <dbReference type="EMBL" id="KAF2258563.1"/>
    </source>
</evidence>
<evidence type="ECO:0000313" key="3">
    <source>
        <dbReference type="Proteomes" id="UP000800093"/>
    </source>
</evidence>
<gene>
    <name evidence="2" type="ORF">CC78DRAFT_112815</name>
</gene>
<keyword evidence="1" id="KW-0812">Transmembrane</keyword>
<keyword evidence="1" id="KW-0472">Membrane</keyword>
<feature type="transmembrane region" description="Helical" evidence="1">
    <location>
        <begin position="68"/>
        <end position="91"/>
    </location>
</feature>
<dbReference type="Proteomes" id="UP000800093">
    <property type="component" value="Unassembled WGS sequence"/>
</dbReference>
<dbReference type="EMBL" id="ML986757">
    <property type="protein sequence ID" value="KAF2258563.1"/>
    <property type="molecule type" value="Genomic_DNA"/>
</dbReference>
<organism evidence="2 3">
    <name type="scientific">Lojkania enalia</name>
    <dbReference type="NCBI Taxonomy" id="147567"/>
    <lineage>
        <taxon>Eukaryota</taxon>
        <taxon>Fungi</taxon>
        <taxon>Dikarya</taxon>
        <taxon>Ascomycota</taxon>
        <taxon>Pezizomycotina</taxon>
        <taxon>Dothideomycetes</taxon>
        <taxon>Pleosporomycetidae</taxon>
        <taxon>Pleosporales</taxon>
        <taxon>Pleosporales incertae sedis</taxon>
        <taxon>Lojkania</taxon>
    </lineage>
</organism>
<accession>A0A9P4JXS5</accession>
<keyword evidence="1" id="KW-1133">Transmembrane helix</keyword>
<reference evidence="3" key="1">
    <citation type="journal article" date="2020" name="Stud. Mycol.">
        <title>101 Dothideomycetes genomes: A test case for predicting lifestyles and emergence of pathogens.</title>
        <authorList>
            <person name="Haridas S."/>
            <person name="Albert R."/>
            <person name="Binder M."/>
            <person name="Bloem J."/>
            <person name="LaButti K."/>
            <person name="Salamov A."/>
            <person name="Andreopoulos B."/>
            <person name="Baker S."/>
            <person name="Barry K."/>
            <person name="Bills G."/>
            <person name="Bluhm B."/>
            <person name="Cannon C."/>
            <person name="Castanera R."/>
            <person name="Culley D."/>
            <person name="Daum C."/>
            <person name="Ezra D."/>
            <person name="Gonzalez J."/>
            <person name="Henrissat B."/>
            <person name="Kuo A."/>
            <person name="Liang C."/>
            <person name="Lipzen A."/>
            <person name="Lutzoni F."/>
            <person name="Magnuson J."/>
            <person name="Mondo S."/>
            <person name="Nolan M."/>
            <person name="Ohm R."/>
            <person name="Pangilinan J."/>
            <person name="Park H.-J."/>
            <person name="Ramirez L."/>
            <person name="Alfaro M."/>
            <person name="Sun H."/>
            <person name="Tritt A."/>
            <person name="Yoshinaga Y."/>
            <person name="Zwiers L.-H."/>
            <person name="Turgeon B."/>
            <person name="Goodwin S."/>
            <person name="Spatafora J."/>
            <person name="Crous P."/>
            <person name="Grigoriev I."/>
        </authorList>
    </citation>
    <scope>NUCLEOTIDE SEQUENCE [LARGE SCALE GENOMIC DNA]</scope>
    <source>
        <strain evidence="3">CBS 304.66</strain>
    </source>
</reference>
<proteinExistence type="predicted"/>
<dbReference type="AlphaFoldDB" id="A0A9P4JXS5"/>
<name>A0A9P4JXS5_9PLEO</name>
<comment type="caution">
    <text evidence="2">The sequence shown here is derived from an EMBL/GenBank/DDBJ whole genome shotgun (WGS) entry which is preliminary data.</text>
</comment>